<comment type="cofactor">
    <cofactor evidence="1">
        <name>Zn(2+)</name>
        <dbReference type="ChEBI" id="CHEBI:29105"/>
    </cofactor>
</comment>
<dbReference type="InterPro" id="IPR008300">
    <property type="entry name" value="PTAC"/>
</dbReference>
<evidence type="ECO:0000256" key="8">
    <source>
        <dbReference type="ARBA" id="ARBA00023315"/>
    </source>
</evidence>
<keyword evidence="14" id="KW-1185">Reference proteome</keyword>
<dbReference type="PANTHER" id="PTHR39453">
    <property type="entry name" value="PHOSPHATE PROPANOYLTRANSFERASE"/>
    <property type="match status" value="1"/>
</dbReference>
<comment type="catalytic activity">
    <reaction evidence="12">
        <text>propanoyl-CoA + phosphate = propanoyl phosphate + CoA</text>
        <dbReference type="Rhea" id="RHEA:28046"/>
        <dbReference type="ChEBI" id="CHEBI:43474"/>
        <dbReference type="ChEBI" id="CHEBI:57287"/>
        <dbReference type="ChEBI" id="CHEBI:57392"/>
        <dbReference type="ChEBI" id="CHEBI:58933"/>
        <dbReference type="EC" id="2.3.1.222"/>
    </reaction>
</comment>
<keyword evidence="7" id="KW-0862">Zinc</keyword>
<dbReference type="STRING" id="1300222.I532_04905"/>
<evidence type="ECO:0000256" key="9">
    <source>
        <dbReference type="ARBA" id="ARBA00030044"/>
    </source>
</evidence>
<protein>
    <recommendedName>
        <fullName evidence="4">Phosphate propanoyltransferase</fullName>
        <ecNumber evidence="3">2.3.1.222</ecNumber>
    </recommendedName>
    <alternativeName>
        <fullName evidence="10">Phosphate acyltransferase PduL</fullName>
    </alternativeName>
    <alternativeName>
        <fullName evidence="9">Phosphotransacylase PduL</fullName>
    </alternativeName>
    <alternativeName>
        <fullName evidence="11">Propanediol utilization protein PduL</fullName>
    </alternativeName>
</protein>
<evidence type="ECO:0000256" key="5">
    <source>
        <dbReference type="ARBA" id="ARBA00022679"/>
    </source>
</evidence>
<keyword evidence="6" id="KW-0479">Metal-binding</keyword>
<evidence type="ECO:0000256" key="12">
    <source>
        <dbReference type="ARBA" id="ARBA00047589"/>
    </source>
</evidence>
<keyword evidence="5" id="KW-0808">Transferase</keyword>
<accession>M8DIB0</accession>
<dbReference type="RefSeq" id="WP_003386766.1">
    <property type="nucleotide sequence ID" value="NZ_APBN01000002.1"/>
</dbReference>
<evidence type="ECO:0000256" key="11">
    <source>
        <dbReference type="ARBA" id="ARBA00033077"/>
    </source>
</evidence>
<evidence type="ECO:0000256" key="1">
    <source>
        <dbReference type="ARBA" id="ARBA00001947"/>
    </source>
</evidence>
<evidence type="ECO:0000313" key="13">
    <source>
        <dbReference type="EMBL" id="EMT53323.1"/>
    </source>
</evidence>
<proteinExistence type="inferred from homology"/>
<comment type="similarity">
    <text evidence="2">Belongs to the PduL family.</text>
</comment>
<dbReference type="PANTHER" id="PTHR39453:SF1">
    <property type="entry name" value="PHOSPHATE PROPANOYLTRANSFERASE"/>
    <property type="match status" value="1"/>
</dbReference>
<dbReference type="Proteomes" id="UP000012081">
    <property type="component" value="Unassembled WGS sequence"/>
</dbReference>
<name>M8DIB0_9BACL</name>
<dbReference type="AlphaFoldDB" id="M8DIB0"/>
<dbReference type="GO" id="GO:0046872">
    <property type="term" value="F:metal ion binding"/>
    <property type="evidence" value="ECO:0007669"/>
    <property type="project" value="UniProtKB-KW"/>
</dbReference>
<dbReference type="PATRIC" id="fig|1300222.3.peg.1002"/>
<dbReference type="EC" id="2.3.1.222" evidence="3"/>
<evidence type="ECO:0000256" key="3">
    <source>
        <dbReference type="ARBA" id="ARBA00012206"/>
    </source>
</evidence>
<dbReference type="EMBL" id="APBN01000002">
    <property type="protein sequence ID" value="EMT53323.1"/>
    <property type="molecule type" value="Genomic_DNA"/>
</dbReference>
<gene>
    <name evidence="13" type="ORF">I532_04905</name>
</gene>
<keyword evidence="8" id="KW-0012">Acyltransferase</keyword>
<dbReference type="GO" id="GO:0016747">
    <property type="term" value="F:acyltransferase activity, transferring groups other than amino-acyl groups"/>
    <property type="evidence" value="ECO:0007669"/>
    <property type="project" value="InterPro"/>
</dbReference>
<evidence type="ECO:0000256" key="2">
    <source>
        <dbReference type="ARBA" id="ARBA00007342"/>
    </source>
</evidence>
<evidence type="ECO:0000256" key="10">
    <source>
        <dbReference type="ARBA" id="ARBA00030939"/>
    </source>
</evidence>
<evidence type="ECO:0000256" key="4">
    <source>
        <dbReference type="ARBA" id="ARBA00020837"/>
    </source>
</evidence>
<sequence>MAFITEATLRAMLRTGIPNPYPLHENDKLTPAAVDFLKGRGIKLEPCKSPDSFSRGPENRLVIPVGVSNRHVHLSPEDVEQLFGPDYQLTPMRPLSQPGQFAAEETVTLLGPKGLIRGVRILGPARGASQVEISKTDGYQLGVHPPIRLSGSIDGTPGITLIGSAGCVVLKQGVIVAKRHVHMSSDDAAAFDVKQGDSLILRLSGERSIIFPDVAVRIDPAFALDLHIDQDEANAANLRTGDEMEVIGKNGKLLSSTGR</sequence>
<comment type="caution">
    <text evidence="13">The sequence shown here is derived from an EMBL/GenBank/DDBJ whole genome shotgun (WGS) entry which is preliminary data.</text>
</comment>
<evidence type="ECO:0000256" key="6">
    <source>
        <dbReference type="ARBA" id="ARBA00022723"/>
    </source>
</evidence>
<evidence type="ECO:0000313" key="14">
    <source>
        <dbReference type="Proteomes" id="UP000012081"/>
    </source>
</evidence>
<dbReference type="OrthoDB" id="9784365at2"/>
<dbReference type="Pfam" id="PF06130">
    <property type="entry name" value="PTAC"/>
    <property type="match status" value="1"/>
</dbReference>
<reference evidence="13 14" key="1">
    <citation type="submission" date="2013-03" db="EMBL/GenBank/DDBJ databases">
        <title>Assembly of a new bacterial strain Brevibacillus borstelensis AK1.</title>
        <authorList>
            <person name="Rajan I."/>
            <person name="PoliReddy D."/>
            <person name="Sugumar T."/>
            <person name="Rathinam K."/>
            <person name="Alqarawi S."/>
            <person name="Khalil A.B."/>
            <person name="Sivakumar N."/>
        </authorList>
    </citation>
    <scope>NUCLEOTIDE SEQUENCE [LARGE SCALE GENOMIC DNA]</scope>
    <source>
        <strain evidence="13 14">AK1</strain>
    </source>
</reference>
<organism evidence="13 14">
    <name type="scientific">Brevibacillus borstelensis AK1</name>
    <dbReference type="NCBI Taxonomy" id="1300222"/>
    <lineage>
        <taxon>Bacteria</taxon>
        <taxon>Bacillati</taxon>
        <taxon>Bacillota</taxon>
        <taxon>Bacilli</taxon>
        <taxon>Bacillales</taxon>
        <taxon>Paenibacillaceae</taxon>
        <taxon>Brevibacillus</taxon>
    </lineage>
</organism>
<evidence type="ECO:0000256" key="7">
    <source>
        <dbReference type="ARBA" id="ARBA00022833"/>
    </source>
</evidence>
<dbReference type="NCBIfam" id="NF011652">
    <property type="entry name" value="PRK15070.1"/>
    <property type="match status" value="1"/>
</dbReference>